<dbReference type="Pfam" id="PF07686">
    <property type="entry name" value="V-set"/>
    <property type="match status" value="1"/>
</dbReference>
<dbReference type="Proteomes" id="UP000272970">
    <property type="component" value="Segment"/>
</dbReference>
<evidence type="ECO:0000313" key="4">
    <source>
        <dbReference type="EMBL" id="CEQ32395.1"/>
    </source>
</evidence>
<dbReference type="InterPro" id="IPR036179">
    <property type="entry name" value="Ig-like_dom_sf"/>
</dbReference>
<dbReference type="InterPro" id="IPR007110">
    <property type="entry name" value="Ig-like_dom"/>
</dbReference>
<sequence>MTHLGLLLCCCVGSVCAFFSDLVKFENVTAHAGARVNLTCSVPSNESVSRIELGRGYTPGDGQLPLAVATSNNGTHITNGGYNYSLTLEWVNDSNTSVSLIIPNVTLAHAGYYTCNVTLRNCSVASGVHCNYSAGEEDDQYHANRTLTQRMHLTVIPATTIAPTTLVSHTTSTSHRPHRRPVSKRPTHKPVTLGPFPIDPWRPKTTWVHWALLLITCAVVAPVLLIIIISCLGWLAGWGRRRKGWIPL</sequence>
<dbReference type="PROSITE" id="PS50835">
    <property type="entry name" value="IG_LIKE"/>
    <property type="match status" value="1"/>
</dbReference>
<dbReference type="InterPro" id="IPR003599">
    <property type="entry name" value="Ig_sub"/>
</dbReference>
<feature type="transmembrane region" description="Helical" evidence="2">
    <location>
        <begin position="207"/>
        <end position="235"/>
    </location>
</feature>
<name>A0A0C7T1T1_EBVG</name>
<evidence type="ECO:0000256" key="2">
    <source>
        <dbReference type="SAM" id="Phobius"/>
    </source>
</evidence>
<feature type="domain" description="Ig-like" evidence="3">
    <location>
        <begin position="33"/>
        <end position="125"/>
    </location>
</feature>
<accession>A0A0C7T1T1</accession>
<dbReference type="EMBL" id="LN827551">
    <property type="protein sequence ID" value="CEQ34385.1"/>
    <property type="molecule type" value="Genomic_DNA"/>
</dbReference>
<reference evidence="4" key="1">
    <citation type="submission" date="2015-02" db="EMBL/GenBank/DDBJ databases">
        <authorList>
            <person name="Grayson E Nicholas"/>
        </authorList>
    </citation>
    <scope>NUCLEOTIDE SEQUENCE</scope>
    <source>
        <strain evidence="4">EBV Mak_1</strain>
        <strain evidence="5">Makau</strain>
    </source>
</reference>
<dbReference type="EMBL" id="LN824203">
    <property type="protein sequence ID" value="CEQ32395.1"/>
    <property type="molecule type" value="Genomic_DNA"/>
</dbReference>
<keyword evidence="2" id="KW-1133">Transmembrane helix</keyword>
<organism evidence="4">
    <name type="scientific">Epstein-Barr virus (strain GD1)</name>
    <name type="common">HHV-4</name>
    <name type="synonym">Human gammaherpesvirus 4</name>
    <dbReference type="NCBI Taxonomy" id="10376"/>
    <lineage>
        <taxon>Viruses</taxon>
        <taxon>Duplodnaviria</taxon>
        <taxon>Heunggongvirae</taxon>
        <taxon>Peploviricota</taxon>
        <taxon>Herviviricetes</taxon>
        <taxon>Herpesvirales</taxon>
        <taxon>Orthoherpesviridae</taxon>
        <taxon>Gammaherpesvirinae</taxon>
        <taxon>Lymphocryptovirus</taxon>
        <taxon>Lymphocryptovirus humangamma4</taxon>
    </lineage>
</organism>
<evidence type="ECO:0000256" key="1">
    <source>
        <dbReference type="SAM" id="MobiDB-lite"/>
    </source>
</evidence>
<organismHost>
    <name type="scientific">Homo sapiens</name>
    <name type="common">Human</name>
    <dbReference type="NCBI Taxonomy" id="9606"/>
</organismHost>
<evidence type="ECO:0000259" key="3">
    <source>
        <dbReference type="PROSITE" id="PS50835"/>
    </source>
</evidence>
<keyword evidence="2" id="KW-0812">Transmembrane</keyword>
<dbReference type="Gene3D" id="2.60.40.10">
    <property type="entry name" value="Immunoglobulins"/>
    <property type="match status" value="1"/>
</dbReference>
<dbReference type="Proteomes" id="UP000271652">
    <property type="component" value="Segment"/>
</dbReference>
<dbReference type="SMART" id="SM00409">
    <property type="entry name" value="IG"/>
    <property type="match status" value="1"/>
</dbReference>
<feature type="compositionally biased region" description="Basic residues" evidence="1">
    <location>
        <begin position="175"/>
        <end position="188"/>
    </location>
</feature>
<protein>
    <submittedName>
        <fullName evidence="4">Membrane glycoprotein</fullName>
    </submittedName>
</protein>
<dbReference type="SUPFAM" id="SSF48726">
    <property type="entry name" value="Immunoglobulin"/>
    <property type="match status" value="1"/>
</dbReference>
<evidence type="ECO:0000313" key="5">
    <source>
        <dbReference type="EMBL" id="CEQ34385.1"/>
    </source>
</evidence>
<dbReference type="InterPro" id="IPR013783">
    <property type="entry name" value="Ig-like_fold"/>
</dbReference>
<dbReference type="InterPro" id="IPR013106">
    <property type="entry name" value="Ig_V-set"/>
</dbReference>
<feature type="region of interest" description="Disordered" evidence="1">
    <location>
        <begin position="167"/>
        <end position="191"/>
    </location>
</feature>
<keyword evidence="2" id="KW-0472">Membrane</keyword>
<proteinExistence type="predicted"/>
<gene>
    <name evidence="4" type="primary">BILF2</name>
</gene>